<gene>
    <name evidence="2" type="ORF">RDWZM_006714</name>
</gene>
<reference evidence="2" key="1">
    <citation type="submission" date="2022-12" db="EMBL/GenBank/DDBJ databases">
        <title>Genome assemblies of Blomia tropicalis.</title>
        <authorList>
            <person name="Cui Y."/>
        </authorList>
    </citation>
    <scope>NUCLEOTIDE SEQUENCE</scope>
    <source>
        <tissue evidence="2">Adult mites</tissue>
    </source>
</reference>
<proteinExistence type="predicted"/>
<dbReference type="EMBL" id="JAPWDV010000002">
    <property type="protein sequence ID" value="KAJ6220902.1"/>
    <property type="molecule type" value="Genomic_DNA"/>
</dbReference>
<evidence type="ECO:0000313" key="2">
    <source>
        <dbReference type="EMBL" id="KAJ6220902.1"/>
    </source>
</evidence>
<comment type="caution">
    <text evidence="2">The sequence shown here is derived from an EMBL/GenBank/DDBJ whole genome shotgun (WGS) entry which is preliminary data.</text>
</comment>
<feature type="region of interest" description="Disordered" evidence="1">
    <location>
        <begin position="19"/>
        <end position="71"/>
    </location>
</feature>
<dbReference type="Proteomes" id="UP001142055">
    <property type="component" value="Chromosome 2"/>
</dbReference>
<keyword evidence="3" id="KW-1185">Reference proteome</keyword>
<name>A0A9Q0MAB5_BLOTA</name>
<protein>
    <submittedName>
        <fullName evidence="2">Uncharacterized protein</fullName>
    </submittedName>
</protein>
<accession>A0A9Q0MAB5</accession>
<organism evidence="2 3">
    <name type="scientific">Blomia tropicalis</name>
    <name type="common">Mite</name>
    <dbReference type="NCBI Taxonomy" id="40697"/>
    <lineage>
        <taxon>Eukaryota</taxon>
        <taxon>Metazoa</taxon>
        <taxon>Ecdysozoa</taxon>
        <taxon>Arthropoda</taxon>
        <taxon>Chelicerata</taxon>
        <taxon>Arachnida</taxon>
        <taxon>Acari</taxon>
        <taxon>Acariformes</taxon>
        <taxon>Sarcoptiformes</taxon>
        <taxon>Astigmata</taxon>
        <taxon>Glycyphagoidea</taxon>
        <taxon>Echimyopodidae</taxon>
        <taxon>Blomia</taxon>
    </lineage>
</organism>
<feature type="compositionally biased region" description="Low complexity" evidence="1">
    <location>
        <begin position="45"/>
        <end position="61"/>
    </location>
</feature>
<dbReference type="AlphaFoldDB" id="A0A9Q0MAB5"/>
<evidence type="ECO:0000256" key="1">
    <source>
        <dbReference type="SAM" id="MobiDB-lite"/>
    </source>
</evidence>
<evidence type="ECO:0000313" key="3">
    <source>
        <dbReference type="Proteomes" id="UP001142055"/>
    </source>
</evidence>
<sequence>MGEAVRKAAISNRLRRRKATIATGLNPTTPGRTGLFPAVIGMRGNQANQTTNQPTNHPSNQSTDRPPSCHLNTCHYVIRDHDHRA</sequence>